<organism evidence="11 12">
    <name type="scientific">Fusarium heterosporum</name>
    <dbReference type="NCBI Taxonomy" id="42747"/>
    <lineage>
        <taxon>Eukaryota</taxon>
        <taxon>Fungi</taxon>
        <taxon>Dikarya</taxon>
        <taxon>Ascomycota</taxon>
        <taxon>Pezizomycotina</taxon>
        <taxon>Sordariomycetes</taxon>
        <taxon>Hypocreomycetidae</taxon>
        <taxon>Hypocreales</taxon>
        <taxon>Nectriaceae</taxon>
        <taxon>Fusarium</taxon>
        <taxon>Fusarium heterosporum species complex</taxon>
    </lineage>
</organism>
<evidence type="ECO:0000256" key="4">
    <source>
        <dbReference type="ARBA" id="ARBA00013948"/>
    </source>
</evidence>
<dbReference type="GO" id="GO:0005524">
    <property type="term" value="F:ATP binding"/>
    <property type="evidence" value="ECO:0007669"/>
    <property type="project" value="InterPro"/>
</dbReference>
<dbReference type="Gene3D" id="1.10.510.10">
    <property type="entry name" value="Transferase(Phosphotransferase) domain 1"/>
    <property type="match status" value="1"/>
</dbReference>
<evidence type="ECO:0000313" key="12">
    <source>
        <dbReference type="Proteomes" id="UP000567885"/>
    </source>
</evidence>
<comment type="catalytic activity">
    <reaction evidence="9">
        <text>L-seryl-[protein] + ATP = O-phospho-L-seryl-[protein] + ADP + H(+)</text>
        <dbReference type="Rhea" id="RHEA:17989"/>
        <dbReference type="Rhea" id="RHEA-COMP:9863"/>
        <dbReference type="Rhea" id="RHEA-COMP:11604"/>
        <dbReference type="ChEBI" id="CHEBI:15378"/>
        <dbReference type="ChEBI" id="CHEBI:29999"/>
        <dbReference type="ChEBI" id="CHEBI:30616"/>
        <dbReference type="ChEBI" id="CHEBI:83421"/>
        <dbReference type="ChEBI" id="CHEBI:456216"/>
        <dbReference type="EC" id="2.7.11.1"/>
    </reaction>
</comment>
<name>A0A8H5T3S4_FUSHE</name>
<evidence type="ECO:0000256" key="3">
    <source>
        <dbReference type="ARBA" id="ARBA00012513"/>
    </source>
</evidence>
<evidence type="ECO:0000256" key="8">
    <source>
        <dbReference type="ARBA" id="ARBA00047899"/>
    </source>
</evidence>
<accession>A0A8H5T3S4</accession>
<dbReference type="PANTHER" id="PTHR38248">
    <property type="entry name" value="FUNK1 6"/>
    <property type="match status" value="1"/>
</dbReference>
<dbReference type="Proteomes" id="UP000567885">
    <property type="component" value="Unassembled WGS sequence"/>
</dbReference>
<evidence type="ECO:0000256" key="9">
    <source>
        <dbReference type="ARBA" id="ARBA00048679"/>
    </source>
</evidence>
<keyword evidence="11" id="KW-0808">Transferase</keyword>
<keyword evidence="11" id="KW-0418">Kinase</keyword>
<gene>
    <name evidence="11" type="ORF">FHETE_7230</name>
</gene>
<evidence type="ECO:0000256" key="5">
    <source>
        <dbReference type="ARBA" id="ARBA00019973"/>
    </source>
</evidence>
<evidence type="ECO:0000313" key="11">
    <source>
        <dbReference type="EMBL" id="KAF5664121.1"/>
    </source>
</evidence>
<proteinExistence type="predicted"/>
<dbReference type="InterPro" id="IPR008266">
    <property type="entry name" value="Tyr_kinase_AS"/>
</dbReference>
<dbReference type="Pfam" id="PF17667">
    <property type="entry name" value="Pkinase_fungal"/>
    <property type="match status" value="2"/>
</dbReference>
<dbReference type="PROSITE" id="PS00109">
    <property type="entry name" value="PROTEIN_KINASE_TYR"/>
    <property type="match status" value="1"/>
</dbReference>
<dbReference type="SMART" id="SM00220">
    <property type="entry name" value="S_TKc"/>
    <property type="match status" value="1"/>
</dbReference>
<evidence type="ECO:0000256" key="1">
    <source>
        <dbReference type="ARBA" id="ARBA00003747"/>
    </source>
</evidence>
<evidence type="ECO:0000256" key="2">
    <source>
        <dbReference type="ARBA" id="ARBA00011534"/>
    </source>
</evidence>
<dbReference type="GO" id="GO:0004674">
    <property type="term" value="F:protein serine/threonine kinase activity"/>
    <property type="evidence" value="ECO:0007669"/>
    <property type="project" value="UniProtKB-EC"/>
</dbReference>
<evidence type="ECO:0000259" key="10">
    <source>
        <dbReference type="PROSITE" id="PS50011"/>
    </source>
</evidence>
<sequence length="471" mass="54677">MDTIKPQLRRWDSDFFLNFFPTTTVIRRERSGKKSRCTKGFTRYVISNISEDALYENATRVFREDPTRLFLHGCLSHGTQIEVWVFTRTAIYRSGALDFEQLHFNQLMILYENMCEYTLGASQFVYTSRSGQSRIHVKGWLRIGSYLTDRPRTYSFILDKTPITCPDQITSSQSICHRATDFQQNAVVVKFSQRIDELQTEEKLLRRVTERNLQGVAHLVDSRTFSWSNINTSYVVITPMARSIANYRSIPELLECFRDAIKAHHSLYKWGKILHRDISPGNIMITEPSNMFDRGPRGMLIDFGLSLDLEDEQKAPHSIAGTKMFMAIDVLRNKTDSILPTYRHDLESFFYVFLYIAVCRDRTLPLNSRLLGWVRIENDWAEMGRQKRKDMADSWRFVAIMSEFAREFLHPELVKLAFKLRRLLFYPNGKFFVGTKDEVYMEQLYDSMVSAFEKALSGLSSGSSVPTGQSG</sequence>
<dbReference type="InterPro" id="IPR040976">
    <property type="entry name" value="Pkinase_fungal"/>
</dbReference>
<dbReference type="AlphaFoldDB" id="A0A8H5T3S4"/>
<evidence type="ECO:0000256" key="7">
    <source>
        <dbReference type="ARBA" id="ARBA00033194"/>
    </source>
</evidence>
<evidence type="ECO:0000256" key="6">
    <source>
        <dbReference type="ARBA" id="ARBA00030980"/>
    </source>
</evidence>
<comment type="catalytic activity">
    <reaction evidence="8">
        <text>L-threonyl-[protein] + ATP = O-phospho-L-threonyl-[protein] + ADP + H(+)</text>
        <dbReference type="Rhea" id="RHEA:46608"/>
        <dbReference type="Rhea" id="RHEA-COMP:11060"/>
        <dbReference type="Rhea" id="RHEA-COMP:11605"/>
        <dbReference type="ChEBI" id="CHEBI:15378"/>
        <dbReference type="ChEBI" id="CHEBI:30013"/>
        <dbReference type="ChEBI" id="CHEBI:30616"/>
        <dbReference type="ChEBI" id="CHEBI:61977"/>
        <dbReference type="ChEBI" id="CHEBI:456216"/>
        <dbReference type="EC" id="2.7.11.1"/>
    </reaction>
</comment>
<dbReference type="EC" id="2.7.11.1" evidence="3"/>
<dbReference type="InterPro" id="IPR000719">
    <property type="entry name" value="Prot_kinase_dom"/>
</dbReference>
<dbReference type="SUPFAM" id="SSF56112">
    <property type="entry name" value="Protein kinase-like (PK-like)"/>
    <property type="match status" value="1"/>
</dbReference>
<feature type="domain" description="Protein kinase" evidence="10">
    <location>
        <begin position="111"/>
        <end position="441"/>
    </location>
</feature>
<dbReference type="InterPro" id="IPR011009">
    <property type="entry name" value="Kinase-like_dom_sf"/>
</dbReference>
<dbReference type="PROSITE" id="PS50011">
    <property type="entry name" value="PROTEIN_KINASE_DOM"/>
    <property type="match status" value="1"/>
</dbReference>
<dbReference type="EMBL" id="JAAGWQ010000137">
    <property type="protein sequence ID" value="KAF5664121.1"/>
    <property type="molecule type" value="Genomic_DNA"/>
</dbReference>
<comment type="subunit">
    <text evidence="2">Component of the EKC/KEOPS complex composed of at least BUD32, CGI121, GON7, KAE1 and PCC1; the whole complex dimerizes.</text>
</comment>
<dbReference type="OrthoDB" id="5584477at2759"/>
<protein>
    <recommendedName>
        <fullName evidence="5">EKC/KEOPS complex subunit BUD32</fullName>
        <ecNumber evidence="3">2.7.11.1</ecNumber>
    </recommendedName>
    <alternativeName>
        <fullName evidence="6 7">Atypical Serine/threonine protein kinase BUD32</fullName>
    </alternativeName>
    <alternativeName>
        <fullName evidence="4">EKC/KEOPS complex subunit bud32</fullName>
    </alternativeName>
</protein>
<keyword evidence="12" id="KW-1185">Reference proteome</keyword>
<comment type="function">
    <text evidence="1">Component of the EKC/KEOPS complex that is required for the formation of a threonylcarbamoyl group on adenosine at position 37 (t(6)A37) in tRNAs that read codons beginning with adenine. The complex is probably involved in the transfer of the threonylcarbamoyl moiety of threonylcarbamoyl-AMP (TC-AMP) to the N6 group of A37. BUD32 has ATPase activity in the context of the EKC/KEOPS complex and likely plays a supporting role to the catalytic subunit KAE1. The EKC/KEOPS complex also promotes both telomere uncapping and telomere elongation. The complex is required for efficient recruitment of transcriptional coactivators.</text>
</comment>
<reference evidence="11 12" key="1">
    <citation type="submission" date="2020-05" db="EMBL/GenBank/DDBJ databases">
        <title>Identification and distribution of gene clusters putatively required for synthesis of sphingolipid metabolism inhibitors in phylogenetically diverse species of the filamentous fungus Fusarium.</title>
        <authorList>
            <person name="Kim H.-S."/>
            <person name="Busman M."/>
            <person name="Brown D.W."/>
            <person name="Divon H."/>
            <person name="Uhlig S."/>
            <person name="Proctor R.H."/>
        </authorList>
    </citation>
    <scope>NUCLEOTIDE SEQUENCE [LARGE SCALE GENOMIC DNA]</scope>
    <source>
        <strain evidence="11 12">NRRL 20693</strain>
    </source>
</reference>
<comment type="caution">
    <text evidence="11">The sequence shown here is derived from an EMBL/GenBank/DDBJ whole genome shotgun (WGS) entry which is preliminary data.</text>
</comment>
<dbReference type="PANTHER" id="PTHR38248:SF2">
    <property type="entry name" value="FUNK1 11"/>
    <property type="match status" value="1"/>
</dbReference>